<dbReference type="InterPro" id="IPR036477">
    <property type="entry name" value="Formyl_transf_N_sf"/>
</dbReference>
<organism evidence="8 9">
    <name type="scientific">Microcystis aeruginosa NIES-44</name>
    <dbReference type="NCBI Taxonomy" id="449439"/>
    <lineage>
        <taxon>Bacteria</taxon>
        <taxon>Bacillati</taxon>
        <taxon>Cyanobacteriota</taxon>
        <taxon>Cyanophyceae</taxon>
        <taxon>Oscillatoriophycideae</taxon>
        <taxon>Chroococcales</taxon>
        <taxon>Microcystaceae</taxon>
        <taxon>Microcystis</taxon>
    </lineage>
</organism>
<dbReference type="Proteomes" id="UP000030321">
    <property type="component" value="Unassembled WGS sequence"/>
</dbReference>
<evidence type="ECO:0000259" key="7">
    <source>
        <dbReference type="Pfam" id="PF02911"/>
    </source>
</evidence>
<feature type="domain" description="Formyl transferase N-terminal" evidence="6">
    <location>
        <begin position="1"/>
        <end position="181"/>
    </location>
</feature>
<dbReference type="PANTHER" id="PTHR11138:SF5">
    <property type="entry name" value="METHIONYL-TRNA FORMYLTRANSFERASE, MITOCHONDRIAL"/>
    <property type="match status" value="1"/>
</dbReference>
<sequence>MRIVFFGTPTFAVPTLKKLLANPDIEIIAVVTQPDKRRGRGNQLIPSPVKQIAIEQQIPVWQPKSVKKNAKTLNFLRQSRADAFVVVAYGQILSPEILEMPRLGCINVHGSILPKYRGAAPVQWCIARGEKETGITTMLMDAGMDTGPMLLKAYTPIALFDNAEQVGATLGQMGADLLLETLSKLDRAEITPIPQNNDDATYAPLIQKSDYLIHWQDSGRRIHDRVRGFYPHALTTLRGQPLKVMATIPLEDPGQLPPELQTKDLSHLSGEVGSIVALWKNFGPVVQTGEGLLLLKEVQLSGKSPRSGGDLVNGSRLTIGEIFGQ</sequence>
<feature type="domain" description="Formyl transferase C-terminal" evidence="7">
    <location>
        <begin position="206"/>
        <end position="315"/>
    </location>
</feature>
<dbReference type="InterPro" id="IPR005793">
    <property type="entry name" value="Formyl_trans_C"/>
</dbReference>
<evidence type="ECO:0000256" key="1">
    <source>
        <dbReference type="ARBA" id="ARBA00010699"/>
    </source>
</evidence>
<dbReference type="Pfam" id="PF02911">
    <property type="entry name" value="Formyl_trans_C"/>
    <property type="match status" value="1"/>
</dbReference>
<dbReference type="EMBL" id="BBPA01000054">
    <property type="protein sequence ID" value="GAL94432.1"/>
    <property type="molecule type" value="Genomic_DNA"/>
</dbReference>
<dbReference type="AlphaFoldDB" id="A0A0A1VXC9"/>
<keyword evidence="3 5" id="KW-0808">Transferase</keyword>
<dbReference type="HAMAP" id="MF_00182">
    <property type="entry name" value="Formyl_trans"/>
    <property type="match status" value="1"/>
</dbReference>
<feature type="binding site" evidence="5">
    <location>
        <begin position="111"/>
        <end position="114"/>
    </location>
    <ligand>
        <name>(6S)-5,6,7,8-tetrahydrofolate</name>
        <dbReference type="ChEBI" id="CHEBI:57453"/>
    </ligand>
</feature>
<dbReference type="GO" id="GO:0005829">
    <property type="term" value="C:cytosol"/>
    <property type="evidence" value="ECO:0007669"/>
    <property type="project" value="TreeGrafter"/>
</dbReference>
<evidence type="ECO:0000259" key="6">
    <source>
        <dbReference type="Pfam" id="PF00551"/>
    </source>
</evidence>
<comment type="catalytic activity">
    <reaction evidence="5">
        <text>L-methionyl-tRNA(fMet) + (6R)-10-formyltetrahydrofolate = N-formyl-L-methionyl-tRNA(fMet) + (6S)-5,6,7,8-tetrahydrofolate + H(+)</text>
        <dbReference type="Rhea" id="RHEA:24380"/>
        <dbReference type="Rhea" id="RHEA-COMP:9952"/>
        <dbReference type="Rhea" id="RHEA-COMP:9953"/>
        <dbReference type="ChEBI" id="CHEBI:15378"/>
        <dbReference type="ChEBI" id="CHEBI:57453"/>
        <dbReference type="ChEBI" id="CHEBI:78530"/>
        <dbReference type="ChEBI" id="CHEBI:78844"/>
        <dbReference type="ChEBI" id="CHEBI:195366"/>
        <dbReference type="EC" id="2.1.2.9"/>
    </reaction>
</comment>
<dbReference type="SUPFAM" id="SSF53328">
    <property type="entry name" value="Formyltransferase"/>
    <property type="match status" value="1"/>
</dbReference>
<dbReference type="InterPro" id="IPR011034">
    <property type="entry name" value="Formyl_transferase-like_C_sf"/>
</dbReference>
<evidence type="ECO:0000256" key="3">
    <source>
        <dbReference type="ARBA" id="ARBA00022679"/>
    </source>
</evidence>
<dbReference type="EC" id="2.1.2.9" evidence="2 5"/>
<dbReference type="RefSeq" id="WP_045360487.1">
    <property type="nucleotide sequence ID" value="NZ_BBPA01000054.1"/>
</dbReference>
<accession>A0A0A1VXC9</accession>
<dbReference type="InterPro" id="IPR001555">
    <property type="entry name" value="GART_AS"/>
</dbReference>
<comment type="function">
    <text evidence="5">Attaches a formyl group to the free amino group of methionyl-tRNA(fMet). The formyl group appears to play a dual role in the initiator identity of N-formylmethionyl-tRNA by promoting its recognition by IF2 and preventing the misappropriation of this tRNA by the elongation apparatus.</text>
</comment>
<name>A0A0A1VXC9_MICAE</name>
<reference evidence="9" key="1">
    <citation type="journal article" date="2015" name="Genome">
        <title>Whole Genome Sequence of the Non-Microcystin-Producing Microcystis aeruginosa Strain NIES-44.</title>
        <authorList>
            <person name="Okano K."/>
            <person name="Miyata N."/>
            <person name="Ozaki Y."/>
        </authorList>
    </citation>
    <scope>NUCLEOTIDE SEQUENCE [LARGE SCALE GENOMIC DNA]</scope>
    <source>
        <strain evidence="9">NIES-44</strain>
    </source>
</reference>
<evidence type="ECO:0000313" key="9">
    <source>
        <dbReference type="Proteomes" id="UP000030321"/>
    </source>
</evidence>
<evidence type="ECO:0000256" key="2">
    <source>
        <dbReference type="ARBA" id="ARBA00012261"/>
    </source>
</evidence>
<dbReference type="NCBIfam" id="TIGR00460">
    <property type="entry name" value="fmt"/>
    <property type="match status" value="1"/>
</dbReference>
<dbReference type="GO" id="GO:0004479">
    <property type="term" value="F:methionyl-tRNA formyltransferase activity"/>
    <property type="evidence" value="ECO:0007669"/>
    <property type="project" value="UniProtKB-UniRule"/>
</dbReference>
<dbReference type="Gene3D" id="3.40.50.12230">
    <property type="match status" value="1"/>
</dbReference>
<dbReference type="InterPro" id="IPR005794">
    <property type="entry name" value="Fmt"/>
</dbReference>
<dbReference type="PROSITE" id="PS00373">
    <property type="entry name" value="GART"/>
    <property type="match status" value="1"/>
</dbReference>
<dbReference type="PANTHER" id="PTHR11138">
    <property type="entry name" value="METHIONYL-TRNA FORMYLTRANSFERASE"/>
    <property type="match status" value="1"/>
</dbReference>
<keyword evidence="4 5" id="KW-0648">Protein biosynthesis</keyword>
<gene>
    <name evidence="5" type="primary">fmt</name>
    <name evidence="8" type="ORF">N44_03012</name>
</gene>
<comment type="similarity">
    <text evidence="1 5">Belongs to the Fmt family.</text>
</comment>
<dbReference type="InterPro" id="IPR041711">
    <property type="entry name" value="Met-tRNA-FMT_N"/>
</dbReference>
<evidence type="ECO:0000256" key="4">
    <source>
        <dbReference type="ARBA" id="ARBA00022917"/>
    </source>
</evidence>
<dbReference type="InterPro" id="IPR044135">
    <property type="entry name" value="Met-tRNA-FMT_C"/>
</dbReference>
<evidence type="ECO:0000256" key="5">
    <source>
        <dbReference type="HAMAP-Rule" id="MF_00182"/>
    </source>
</evidence>
<dbReference type="CDD" id="cd08704">
    <property type="entry name" value="Met_tRNA_FMT_C"/>
    <property type="match status" value="1"/>
</dbReference>
<protein>
    <recommendedName>
        <fullName evidence="2 5">Methionyl-tRNA formyltransferase</fullName>
        <ecNumber evidence="2 5">2.1.2.9</ecNumber>
    </recommendedName>
</protein>
<dbReference type="SUPFAM" id="SSF50486">
    <property type="entry name" value="FMT C-terminal domain-like"/>
    <property type="match status" value="1"/>
</dbReference>
<comment type="caution">
    <text evidence="8">The sequence shown here is derived from an EMBL/GenBank/DDBJ whole genome shotgun (WGS) entry which is preliminary data.</text>
</comment>
<dbReference type="Pfam" id="PF00551">
    <property type="entry name" value="Formyl_trans_N"/>
    <property type="match status" value="1"/>
</dbReference>
<dbReference type="CDD" id="cd08646">
    <property type="entry name" value="FMT_core_Met-tRNA-FMT_N"/>
    <property type="match status" value="1"/>
</dbReference>
<dbReference type="FunFam" id="3.40.50.12230:FF:000001">
    <property type="entry name" value="Methionyl-tRNA formyltransferase"/>
    <property type="match status" value="1"/>
</dbReference>
<evidence type="ECO:0000313" key="8">
    <source>
        <dbReference type="EMBL" id="GAL94432.1"/>
    </source>
</evidence>
<proteinExistence type="inferred from homology"/>
<dbReference type="InterPro" id="IPR002376">
    <property type="entry name" value="Formyl_transf_N"/>
</dbReference>